<dbReference type="Gene3D" id="3.30.1150.10">
    <property type="match status" value="1"/>
</dbReference>
<reference evidence="3 4" key="1">
    <citation type="submission" date="2018-09" db="EMBL/GenBank/DDBJ databases">
        <title>Genomic Encyclopedia of Archaeal and Bacterial Type Strains, Phase II (KMG-II): from individual species to whole genera.</title>
        <authorList>
            <person name="Goeker M."/>
        </authorList>
    </citation>
    <scope>NUCLEOTIDE SEQUENCE [LARGE SCALE GENOMIC DNA]</scope>
    <source>
        <strain evidence="3 4">DSM 21950</strain>
    </source>
</reference>
<gene>
    <name evidence="3" type="ORF">BXY64_1849</name>
</gene>
<dbReference type="GO" id="GO:0055085">
    <property type="term" value="P:transmembrane transport"/>
    <property type="evidence" value="ECO:0007669"/>
    <property type="project" value="InterPro"/>
</dbReference>
<dbReference type="EMBL" id="RAPQ01000008">
    <property type="protein sequence ID" value="RKE04821.1"/>
    <property type="molecule type" value="Genomic_DNA"/>
</dbReference>
<dbReference type="SUPFAM" id="SSF74653">
    <property type="entry name" value="TolA/TonB C-terminal domain"/>
    <property type="match status" value="1"/>
</dbReference>
<dbReference type="OrthoDB" id="1083068at2"/>
<evidence type="ECO:0000259" key="2">
    <source>
        <dbReference type="Pfam" id="PF03544"/>
    </source>
</evidence>
<dbReference type="Pfam" id="PF03544">
    <property type="entry name" value="TonB_C"/>
    <property type="match status" value="1"/>
</dbReference>
<proteinExistence type="predicted"/>
<keyword evidence="4" id="KW-1185">Reference proteome</keyword>
<evidence type="ECO:0000256" key="1">
    <source>
        <dbReference type="SAM" id="SignalP"/>
    </source>
</evidence>
<dbReference type="InterPro" id="IPR037682">
    <property type="entry name" value="TonB_C"/>
</dbReference>
<dbReference type="AlphaFoldDB" id="A0A419XAN5"/>
<feature type="chain" id="PRO_5019116982" evidence="1">
    <location>
        <begin position="21"/>
        <end position="208"/>
    </location>
</feature>
<comment type="caution">
    <text evidence="3">The sequence shown here is derived from an EMBL/GenBank/DDBJ whole genome shotgun (WGS) entry which is preliminary data.</text>
</comment>
<sequence length="208" mass="24330">MKTVILIILALLINLSSSFSQTLREKAIRNAKNDFAKSEYSFHSLEFLPVENTYTYVLGKYYNIEWYFTDSLDYYNCYDSVMIKLLKDKYGLDFLDKAKAIADSLDQTENWKRDASYPGGQKELFKFIYSNLSIDSINLETIKTRIILQIEIDSTGKVIKPKIMRGINKQIDSRVIEVAKKMPNWQPAYLYGKRIRQHFTIPIHIVIE</sequence>
<keyword evidence="1" id="KW-0732">Signal</keyword>
<organism evidence="3 4">
    <name type="scientific">Marinifilum flexuosum</name>
    <dbReference type="NCBI Taxonomy" id="1117708"/>
    <lineage>
        <taxon>Bacteria</taxon>
        <taxon>Pseudomonadati</taxon>
        <taxon>Bacteroidota</taxon>
        <taxon>Bacteroidia</taxon>
        <taxon>Marinilabiliales</taxon>
        <taxon>Marinifilaceae</taxon>
    </lineage>
</organism>
<accession>A0A419XAN5</accession>
<protein>
    <submittedName>
        <fullName evidence="3">TonB-like protein</fullName>
    </submittedName>
</protein>
<dbReference type="RefSeq" id="WP_120239561.1">
    <property type="nucleotide sequence ID" value="NZ_RAPQ01000008.1"/>
</dbReference>
<name>A0A419XAN5_9BACT</name>
<evidence type="ECO:0000313" key="3">
    <source>
        <dbReference type="EMBL" id="RKE04821.1"/>
    </source>
</evidence>
<feature type="domain" description="TonB C-terminal" evidence="2">
    <location>
        <begin position="144"/>
        <end position="204"/>
    </location>
</feature>
<feature type="signal peptide" evidence="1">
    <location>
        <begin position="1"/>
        <end position="20"/>
    </location>
</feature>
<dbReference type="Proteomes" id="UP000284531">
    <property type="component" value="Unassembled WGS sequence"/>
</dbReference>
<evidence type="ECO:0000313" key="4">
    <source>
        <dbReference type="Proteomes" id="UP000284531"/>
    </source>
</evidence>